<keyword evidence="9" id="KW-1185">Reference proteome</keyword>
<evidence type="ECO:0000256" key="6">
    <source>
        <dbReference type="SAM" id="SignalP"/>
    </source>
</evidence>
<evidence type="ECO:0000256" key="3">
    <source>
        <dbReference type="ARBA" id="ARBA00023237"/>
    </source>
</evidence>
<name>A0A7K1SB66_9BACT</name>
<feature type="compositionally biased region" description="Pro residues" evidence="5">
    <location>
        <begin position="214"/>
        <end position="226"/>
    </location>
</feature>
<dbReference type="InterPro" id="IPR050330">
    <property type="entry name" value="Bact_OuterMem_StrucFunc"/>
</dbReference>
<feature type="domain" description="OmpA-like" evidence="7">
    <location>
        <begin position="354"/>
        <end position="468"/>
    </location>
</feature>
<dbReference type="CDD" id="cd07185">
    <property type="entry name" value="OmpA_C-like"/>
    <property type="match status" value="1"/>
</dbReference>
<feature type="region of interest" description="Disordered" evidence="5">
    <location>
        <begin position="29"/>
        <end position="74"/>
    </location>
</feature>
<sequence>MRQRFFLFLFLAGFTSSCMFGSYPSGYPSGGGQQYPPSGQQSPDDTYPNSGNQSGNYPNSGTQPGSGRSADPGVTVNSIRLTKDYTILNLTFVNTNQPQRDRNGQLMGQEFIEFDPAGQLVAANGARKFGFLKAEGIPLKSITPKLDRNGQRIQEGITTLPGDKVTFTLYFERLDKGLENFDLFECNDYDQIVCWNIYNLYVNNPADPIVYNPPTKPAQKPTPVPNLPKKKTNLPPAPSGESGGEMESPKTKPTPAPTPVITIVNVSGIVSDAKNKRPVTATIDYQLSASKQAIDSVQSFASTGAYRMSLQKGQVYTYIASARGYQSASGVLDLSKIAGGQKLTRDIALTPLAVGDKVTLKNIYFEMSKSDLLSASYAELDKLVSMMQDNPNMSIRLEGHTDIIGDHDKNLQLSRDRVIACQRYLVQKGIDIDRIQTVGYGDTRPILTKGTDEERKVNRRVEFVILAI</sequence>
<keyword evidence="2 4" id="KW-0472">Membrane</keyword>
<feature type="compositionally biased region" description="Polar residues" evidence="5">
    <location>
        <begin position="47"/>
        <end position="66"/>
    </location>
</feature>
<keyword evidence="3" id="KW-0998">Cell outer membrane</keyword>
<feature type="compositionally biased region" description="Low complexity" evidence="5">
    <location>
        <begin position="34"/>
        <end position="43"/>
    </location>
</feature>
<feature type="chain" id="PRO_5029659374" evidence="6">
    <location>
        <begin position="22"/>
        <end position="468"/>
    </location>
</feature>
<dbReference type="GO" id="GO:0009279">
    <property type="term" value="C:cell outer membrane"/>
    <property type="evidence" value="ECO:0007669"/>
    <property type="project" value="UniProtKB-SubCell"/>
</dbReference>
<accession>A0A7K1SB66</accession>
<evidence type="ECO:0000256" key="2">
    <source>
        <dbReference type="ARBA" id="ARBA00023136"/>
    </source>
</evidence>
<feature type="signal peptide" evidence="6">
    <location>
        <begin position="1"/>
        <end position="21"/>
    </location>
</feature>
<evidence type="ECO:0000256" key="5">
    <source>
        <dbReference type="SAM" id="MobiDB-lite"/>
    </source>
</evidence>
<dbReference type="PRINTS" id="PR01021">
    <property type="entry name" value="OMPADOMAIN"/>
</dbReference>
<feature type="region of interest" description="Disordered" evidence="5">
    <location>
        <begin position="212"/>
        <end position="257"/>
    </location>
</feature>
<dbReference type="PANTHER" id="PTHR30329">
    <property type="entry name" value="STATOR ELEMENT OF FLAGELLAR MOTOR COMPLEX"/>
    <property type="match status" value="1"/>
</dbReference>
<dbReference type="InterPro" id="IPR036737">
    <property type="entry name" value="OmpA-like_sf"/>
</dbReference>
<evidence type="ECO:0000313" key="9">
    <source>
        <dbReference type="Proteomes" id="UP000436006"/>
    </source>
</evidence>
<dbReference type="InterPro" id="IPR006665">
    <property type="entry name" value="OmpA-like"/>
</dbReference>
<dbReference type="AlphaFoldDB" id="A0A7K1SB66"/>
<evidence type="ECO:0000256" key="4">
    <source>
        <dbReference type="PROSITE-ProRule" id="PRU00473"/>
    </source>
</evidence>
<evidence type="ECO:0000256" key="1">
    <source>
        <dbReference type="ARBA" id="ARBA00004442"/>
    </source>
</evidence>
<dbReference type="RefSeq" id="WP_157585586.1">
    <property type="nucleotide sequence ID" value="NZ_WPIN01000004.1"/>
</dbReference>
<protein>
    <submittedName>
        <fullName evidence="8">OmpA family protein</fullName>
    </submittedName>
</protein>
<comment type="caution">
    <text evidence="8">The sequence shown here is derived from an EMBL/GenBank/DDBJ whole genome shotgun (WGS) entry which is preliminary data.</text>
</comment>
<reference evidence="8 9" key="1">
    <citation type="submission" date="2019-12" db="EMBL/GenBank/DDBJ databases">
        <title>Spirosoma sp. HMF4905 genome sequencing and assembly.</title>
        <authorList>
            <person name="Kang H."/>
            <person name="Cha I."/>
            <person name="Kim H."/>
            <person name="Joh K."/>
        </authorList>
    </citation>
    <scope>NUCLEOTIDE SEQUENCE [LARGE SCALE GENOMIC DNA]</scope>
    <source>
        <strain evidence="8 9">HMF4905</strain>
    </source>
</reference>
<dbReference type="PROSITE" id="PS51257">
    <property type="entry name" value="PROKAR_LIPOPROTEIN"/>
    <property type="match status" value="1"/>
</dbReference>
<dbReference type="Proteomes" id="UP000436006">
    <property type="component" value="Unassembled WGS sequence"/>
</dbReference>
<dbReference type="Pfam" id="PF00691">
    <property type="entry name" value="OmpA"/>
    <property type="match status" value="1"/>
</dbReference>
<keyword evidence="6" id="KW-0732">Signal</keyword>
<dbReference type="Gene3D" id="2.60.40.1120">
    <property type="entry name" value="Carboxypeptidase-like, regulatory domain"/>
    <property type="match status" value="1"/>
</dbReference>
<dbReference type="EMBL" id="WPIN01000004">
    <property type="protein sequence ID" value="MVM31073.1"/>
    <property type="molecule type" value="Genomic_DNA"/>
</dbReference>
<dbReference type="PANTHER" id="PTHR30329:SF21">
    <property type="entry name" value="LIPOPROTEIN YIAD-RELATED"/>
    <property type="match status" value="1"/>
</dbReference>
<evidence type="ECO:0000259" key="7">
    <source>
        <dbReference type="PROSITE" id="PS51123"/>
    </source>
</evidence>
<dbReference type="SUPFAM" id="SSF103088">
    <property type="entry name" value="OmpA-like"/>
    <property type="match status" value="1"/>
</dbReference>
<gene>
    <name evidence="8" type="ORF">GO755_13615</name>
</gene>
<organism evidence="8 9">
    <name type="scientific">Spirosoma arboris</name>
    <dbReference type="NCBI Taxonomy" id="2682092"/>
    <lineage>
        <taxon>Bacteria</taxon>
        <taxon>Pseudomonadati</taxon>
        <taxon>Bacteroidota</taxon>
        <taxon>Cytophagia</taxon>
        <taxon>Cytophagales</taxon>
        <taxon>Cytophagaceae</taxon>
        <taxon>Spirosoma</taxon>
    </lineage>
</organism>
<dbReference type="Gene3D" id="3.30.1330.60">
    <property type="entry name" value="OmpA-like domain"/>
    <property type="match status" value="1"/>
</dbReference>
<comment type="subcellular location">
    <subcellularLocation>
        <location evidence="1">Cell outer membrane</location>
    </subcellularLocation>
</comment>
<evidence type="ECO:0000313" key="8">
    <source>
        <dbReference type="EMBL" id="MVM31073.1"/>
    </source>
</evidence>
<proteinExistence type="predicted"/>
<dbReference type="PROSITE" id="PS51123">
    <property type="entry name" value="OMPA_2"/>
    <property type="match status" value="1"/>
</dbReference>
<dbReference type="InterPro" id="IPR006664">
    <property type="entry name" value="OMP_bac"/>
</dbReference>